<dbReference type="GeneID" id="136820813"/>
<evidence type="ECO:0000256" key="14">
    <source>
        <dbReference type="SAM" id="SignalP"/>
    </source>
</evidence>
<dbReference type="EnsemblMetazoa" id="CLYHEMT021335.1">
    <property type="protein sequence ID" value="CLYHEMP021335.1"/>
    <property type="gene ID" value="CLYHEMG021335"/>
</dbReference>
<keyword evidence="8" id="KW-0675">Receptor</keyword>
<dbReference type="InterPro" id="IPR036465">
    <property type="entry name" value="vWFA_dom_sf"/>
</dbReference>
<keyword evidence="2" id="KW-0245">EGF-like domain</keyword>
<protein>
    <submittedName>
        <fullName evidence="17">Uncharacterized protein</fullName>
    </submittedName>
</protein>
<evidence type="ECO:0000256" key="11">
    <source>
        <dbReference type="PROSITE-ProRule" id="PRU00461"/>
    </source>
</evidence>
<evidence type="ECO:0000256" key="13">
    <source>
        <dbReference type="SAM" id="Phobius"/>
    </source>
</evidence>
<evidence type="ECO:0000256" key="10">
    <source>
        <dbReference type="PROSITE-ProRule" id="PRU00124"/>
    </source>
</evidence>
<feature type="region of interest" description="Disordered" evidence="12">
    <location>
        <begin position="836"/>
        <end position="861"/>
    </location>
</feature>
<dbReference type="InterPro" id="IPR002172">
    <property type="entry name" value="LDrepeatLR_classA_rpt"/>
</dbReference>
<dbReference type="SMART" id="SM00192">
    <property type="entry name" value="LDLa"/>
    <property type="match status" value="1"/>
</dbReference>
<dbReference type="PRINTS" id="PR00453">
    <property type="entry name" value="VWFADOMAIN"/>
</dbReference>
<dbReference type="SUPFAM" id="SSF63825">
    <property type="entry name" value="YWTD domain"/>
    <property type="match status" value="1"/>
</dbReference>
<dbReference type="OrthoDB" id="9972657at2759"/>
<dbReference type="GO" id="GO:0007160">
    <property type="term" value="P:cell-matrix adhesion"/>
    <property type="evidence" value="ECO:0007669"/>
    <property type="project" value="InterPro"/>
</dbReference>
<evidence type="ECO:0000256" key="4">
    <source>
        <dbReference type="ARBA" id="ARBA00022729"/>
    </source>
</evidence>
<keyword evidence="18" id="KW-1185">Reference proteome</keyword>
<feature type="domain" description="VWFA" evidence="15">
    <location>
        <begin position="908"/>
        <end position="1083"/>
    </location>
</feature>
<keyword evidence="5" id="KW-0677">Repeat</keyword>
<feature type="transmembrane region" description="Helical" evidence="13">
    <location>
        <begin position="1401"/>
        <end position="1420"/>
    </location>
</feature>
<dbReference type="SUPFAM" id="SSF53300">
    <property type="entry name" value="vWA-like"/>
    <property type="match status" value="2"/>
</dbReference>
<comment type="subcellular location">
    <subcellularLocation>
        <location evidence="1">Membrane</location>
        <topology evidence="1">Single-pass membrane protein</topology>
    </subcellularLocation>
</comment>
<dbReference type="InterPro" id="IPR000033">
    <property type="entry name" value="LDLR_classB_rpt"/>
</dbReference>
<feature type="domain" description="VWFA" evidence="15">
    <location>
        <begin position="27"/>
        <end position="211"/>
    </location>
</feature>
<dbReference type="PANTHER" id="PTHR46513">
    <property type="entry name" value="VITELLOGENIN RECEPTOR-LIKE PROTEIN-RELATED-RELATED"/>
    <property type="match status" value="1"/>
</dbReference>
<keyword evidence="13" id="KW-1133">Transmembrane helix</keyword>
<dbReference type="Gene3D" id="3.40.50.410">
    <property type="entry name" value="von Willebrand factor, type A domain"/>
    <property type="match status" value="2"/>
</dbReference>
<dbReference type="InterPro" id="IPR001507">
    <property type="entry name" value="ZP_dom"/>
</dbReference>
<keyword evidence="7 10" id="KW-1015">Disulfide bond</keyword>
<name>A0A7M5XDW1_9CNID</name>
<reference evidence="17" key="1">
    <citation type="submission" date="2021-01" db="UniProtKB">
        <authorList>
            <consortium name="EnsemblMetazoa"/>
        </authorList>
    </citation>
    <scope>IDENTIFICATION</scope>
</reference>
<dbReference type="InterPro" id="IPR011042">
    <property type="entry name" value="6-blade_b-propeller_TolB-like"/>
</dbReference>
<feature type="repeat" description="LDL-receptor class B" evidence="11">
    <location>
        <begin position="527"/>
        <end position="569"/>
    </location>
</feature>
<dbReference type="SMART" id="SM00135">
    <property type="entry name" value="LY"/>
    <property type="match status" value="5"/>
</dbReference>
<dbReference type="PROSITE" id="PS51034">
    <property type="entry name" value="ZP_2"/>
    <property type="match status" value="1"/>
</dbReference>
<dbReference type="RefSeq" id="XP_066933150.1">
    <property type="nucleotide sequence ID" value="XM_067077049.1"/>
</dbReference>
<dbReference type="PROSITE" id="PS01209">
    <property type="entry name" value="LDLRA_1"/>
    <property type="match status" value="1"/>
</dbReference>
<dbReference type="GO" id="GO:0042813">
    <property type="term" value="F:Wnt receptor activity"/>
    <property type="evidence" value="ECO:0007669"/>
    <property type="project" value="TreeGrafter"/>
</dbReference>
<dbReference type="InterPro" id="IPR036055">
    <property type="entry name" value="LDL_receptor-like_sf"/>
</dbReference>
<dbReference type="GO" id="GO:0005886">
    <property type="term" value="C:plasma membrane"/>
    <property type="evidence" value="ECO:0007669"/>
    <property type="project" value="TreeGrafter"/>
</dbReference>
<dbReference type="Pfam" id="PF06119">
    <property type="entry name" value="NIDO"/>
    <property type="match status" value="1"/>
</dbReference>
<keyword evidence="9" id="KW-0325">Glycoprotein</keyword>
<dbReference type="PANTHER" id="PTHR46513:SF13">
    <property type="entry name" value="EGF-LIKE DOMAIN-CONTAINING PROTEIN"/>
    <property type="match status" value="1"/>
</dbReference>
<dbReference type="SMART" id="SM00327">
    <property type="entry name" value="VWA"/>
    <property type="match status" value="2"/>
</dbReference>
<proteinExistence type="predicted"/>
<evidence type="ECO:0000256" key="7">
    <source>
        <dbReference type="ARBA" id="ARBA00023157"/>
    </source>
</evidence>
<evidence type="ECO:0000256" key="8">
    <source>
        <dbReference type="ARBA" id="ARBA00023170"/>
    </source>
</evidence>
<evidence type="ECO:0000256" key="5">
    <source>
        <dbReference type="ARBA" id="ARBA00022737"/>
    </source>
</evidence>
<evidence type="ECO:0000256" key="6">
    <source>
        <dbReference type="ARBA" id="ARBA00023136"/>
    </source>
</evidence>
<accession>A0A7M5XDW1</accession>
<keyword evidence="13" id="KW-0812">Transmembrane</keyword>
<dbReference type="CDD" id="cd00112">
    <property type="entry name" value="LDLa"/>
    <property type="match status" value="1"/>
</dbReference>
<dbReference type="Gene3D" id="2.120.10.30">
    <property type="entry name" value="TolB, C-terminal domain"/>
    <property type="match status" value="1"/>
</dbReference>
<dbReference type="Pfam" id="PF00058">
    <property type="entry name" value="Ldl_recept_b"/>
    <property type="match status" value="1"/>
</dbReference>
<dbReference type="PROSITE" id="PS50234">
    <property type="entry name" value="VWFA"/>
    <property type="match status" value="2"/>
</dbReference>
<dbReference type="PROSITE" id="PS50068">
    <property type="entry name" value="LDLRA_2"/>
    <property type="match status" value="1"/>
</dbReference>
<dbReference type="Proteomes" id="UP000594262">
    <property type="component" value="Unplaced"/>
</dbReference>
<sequence length="1452" mass="162271">MEFSKFFIFIILAIPVCIQSANDCDLDLSFVVTACPFDGNSNFNKSVDFIKTVIDNFVIGPDRTRVSLITACYSSRRLDFGFNESLSYHLYDLNWYLNNMKKPKESYVQATYLDYALNIAREVFTHGYGERTNKSNVLVVLLDRGHDGLSFFTNSAKSLHNNVTDLKVFAVGIGNDTAIDYLNIIANNKSSNVFHEVDLSLNSTAKYVSFMACSDFLPFGKEFGDDYGNAGDDVATCFSSFSQEFPLFFTKNHSKVCISSNGYITVDKHVSRIAAPLTSDYTVLVPFNHDMRSLGNDISFRATKNKTILKVIDEDIAQKHHSGEFRSKEAIVITFNNLQYYRNSNLTYNYQAVLATDYDKVYAIFHYERMDTRGKNNIGFNEPSTTDSCNTTLIFNLNENNLTTSSNIDKPGKFVFLLESPKCLYCPHGFQTVNASCQKLDEFIMVANVNEIIFLDAKLDDEAVPPSQPIPNLKYVVAIDFDYESRMIYYSDAAERTINRVDIYGNNKIVMANVTHCDGLAWDWVNKRLYWTDTGDNTVNRLSRDGYSKEVLFHEGADEPRAIVLMPCDGYMYWTDWGAKPCIKHATMDGLNPKIIIGTGLGWPNGLAVDKDENQLFWADALFDRIESSDLDGNNRKIILQTGNFNHIFAISLYNNYIYWTDWQTQSLMRVEKEGKGYQELLVGGLNRDPMGIRILSKSKQNCTRTLCHKDITRCTYICMPSNNLVHCSCPINKTLTDGYRCIQTAKAGLNCSDTMTSFICYDESKCISKASICDGYYDCFDGSDERNCTSQSTIFPSTSLSYQTSLPTSTVFKPSQSTMEFFLITSSAIHQSTANKDSSATLHSPSISPSTSTMTSSSSSVTASKHSSATLHSLSISPSTSTMTSSSLSVTAIRTTPASNASACDLDLGFVIDESGSISFDDFRKSIDFVRNITQHFTIATARTRVSLITYDTDAVLHFKFNDDAGSDQSTFFNYISTINGRGRGTNTYAALNMSNLEMFNTENGDRTDKVNVLIVLTDGQSSGRSQLISESNALRESGVKVLAVGVGSGVGEEELNIIAGNSLNVFNVYDASHLSDIIEEIIPISCNEQMLELECQSYGFKAGFSLSGLQSKNLPYTIRFSGSNDCGTINKTSSDHLSNGRIWMWTNYTSCGVEAYHVGESIAFEKTLMVNYGSKDHSSVVYRYISSSYKVKCFLDRKVVQKLEINVQDVIESNPDINGTSDFKFDLKIMDANNEANEVQLANVGDRLKFVLNLENAPNQVKASPQNCYATKPDGSGRYNLISNRCVDTNEETTFITSPSNELHYFSWELLAFRYFGESNSVVIVCEVLICKNEPFWKLSEECKRCDQTSNRKRRDVDVDDEVLQKTTVSSQPLFIIDRSPKEPGQSNQQNGFLAKPEGMSILVVLAVVVLLSGIVHLKKKFWPSRKAMSKKTLNVGAVDEKGFENLAME</sequence>
<dbReference type="GO" id="GO:0060070">
    <property type="term" value="P:canonical Wnt signaling pathway"/>
    <property type="evidence" value="ECO:0007669"/>
    <property type="project" value="TreeGrafter"/>
</dbReference>
<feature type="compositionally biased region" description="Low complexity" evidence="12">
    <location>
        <begin position="842"/>
        <end position="861"/>
    </location>
</feature>
<dbReference type="InterPro" id="IPR003886">
    <property type="entry name" value="NIDO_dom"/>
</dbReference>
<organism evidence="17 18">
    <name type="scientific">Clytia hemisphaerica</name>
    <dbReference type="NCBI Taxonomy" id="252671"/>
    <lineage>
        <taxon>Eukaryota</taxon>
        <taxon>Metazoa</taxon>
        <taxon>Cnidaria</taxon>
        <taxon>Hydrozoa</taxon>
        <taxon>Hydroidolina</taxon>
        <taxon>Leptothecata</taxon>
        <taxon>Obeliida</taxon>
        <taxon>Clytiidae</taxon>
        <taxon>Clytia</taxon>
    </lineage>
</organism>
<dbReference type="SMART" id="SM00241">
    <property type="entry name" value="ZP"/>
    <property type="match status" value="1"/>
</dbReference>
<dbReference type="CDD" id="cd01450">
    <property type="entry name" value="vWFA_subfamily_ECM"/>
    <property type="match status" value="2"/>
</dbReference>
<dbReference type="GO" id="GO:0017147">
    <property type="term" value="F:Wnt-protein binding"/>
    <property type="evidence" value="ECO:0007669"/>
    <property type="project" value="TreeGrafter"/>
</dbReference>
<feature type="disulfide bond" evidence="10">
    <location>
        <begin position="774"/>
        <end position="789"/>
    </location>
</feature>
<dbReference type="Pfam" id="PF00057">
    <property type="entry name" value="Ldl_recept_a"/>
    <property type="match status" value="1"/>
</dbReference>
<dbReference type="PROSITE" id="PS51120">
    <property type="entry name" value="LDLRB"/>
    <property type="match status" value="3"/>
</dbReference>
<dbReference type="InterPro" id="IPR023415">
    <property type="entry name" value="LDLR_class-A_CS"/>
</dbReference>
<feature type="chain" id="PRO_5029590457" evidence="14">
    <location>
        <begin position="21"/>
        <end position="1452"/>
    </location>
</feature>
<evidence type="ECO:0000256" key="1">
    <source>
        <dbReference type="ARBA" id="ARBA00004167"/>
    </source>
</evidence>
<comment type="caution">
    <text evidence="10">Lacks conserved residue(s) required for the propagation of feature annotation.</text>
</comment>
<feature type="repeat" description="LDL-receptor class B" evidence="11">
    <location>
        <begin position="570"/>
        <end position="613"/>
    </location>
</feature>
<keyword evidence="3" id="KW-0254">Endocytosis</keyword>
<keyword evidence="4 14" id="KW-0732">Signal</keyword>
<dbReference type="SMART" id="SM00539">
    <property type="entry name" value="NIDO"/>
    <property type="match status" value="1"/>
</dbReference>
<evidence type="ECO:0000259" key="15">
    <source>
        <dbReference type="PROSITE" id="PS50234"/>
    </source>
</evidence>
<evidence type="ECO:0000256" key="2">
    <source>
        <dbReference type="ARBA" id="ARBA00022536"/>
    </source>
</evidence>
<dbReference type="SUPFAM" id="SSF57424">
    <property type="entry name" value="LDL receptor-like module"/>
    <property type="match status" value="1"/>
</dbReference>
<feature type="domain" description="ZP" evidence="16">
    <location>
        <begin position="1096"/>
        <end position="1355"/>
    </location>
</feature>
<evidence type="ECO:0000313" key="18">
    <source>
        <dbReference type="Proteomes" id="UP000594262"/>
    </source>
</evidence>
<dbReference type="GO" id="GO:0006897">
    <property type="term" value="P:endocytosis"/>
    <property type="evidence" value="ECO:0007669"/>
    <property type="project" value="UniProtKB-KW"/>
</dbReference>
<evidence type="ECO:0000256" key="3">
    <source>
        <dbReference type="ARBA" id="ARBA00022583"/>
    </source>
</evidence>
<feature type="repeat" description="LDL-receptor class B" evidence="11">
    <location>
        <begin position="614"/>
        <end position="657"/>
    </location>
</feature>
<evidence type="ECO:0000256" key="9">
    <source>
        <dbReference type="ARBA" id="ARBA00023180"/>
    </source>
</evidence>
<keyword evidence="6 13" id="KW-0472">Membrane</keyword>
<feature type="signal peptide" evidence="14">
    <location>
        <begin position="1"/>
        <end position="20"/>
    </location>
</feature>
<evidence type="ECO:0000313" key="17">
    <source>
        <dbReference type="EnsemblMetazoa" id="CLYHEMP021335.1"/>
    </source>
</evidence>
<dbReference type="InterPro" id="IPR050778">
    <property type="entry name" value="Cueball_EGF_LRP_Nidogen"/>
</dbReference>
<evidence type="ECO:0000259" key="16">
    <source>
        <dbReference type="PROSITE" id="PS51034"/>
    </source>
</evidence>
<dbReference type="InterPro" id="IPR002035">
    <property type="entry name" value="VWF_A"/>
</dbReference>
<evidence type="ECO:0000256" key="12">
    <source>
        <dbReference type="SAM" id="MobiDB-lite"/>
    </source>
</evidence>
<dbReference type="Gene3D" id="2.40.128.620">
    <property type="match status" value="1"/>
</dbReference>
<dbReference type="Pfam" id="PF00092">
    <property type="entry name" value="VWA"/>
    <property type="match status" value="2"/>
</dbReference>
<dbReference type="FunFam" id="2.120.10.30:FF:000241">
    <property type="entry name" value="Low-density lipoprotein receptor-related protein 6"/>
    <property type="match status" value="1"/>
</dbReference>